<keyword evidence="2" id="KW-1185">Reference proteome</keyword>
<dbReference type="Gene3D" id="3.50.50.60">
    <property type="entry name" value="FAD/NAD(P)-binding domain"/>
    <property type="match status" value="1"/>
</dbReference>
<dbReference type="RefSeq" id="WP_140989785.1">
    <property type="nucleotide sequence ID" value="NZ_VHIQ01000003.1"/>
</dbReference>
<dbReference type="PANTHER" id="PTHR39757:SF5">
    <property type="entry name" value="OS02G0190600 PROTEIN"/>
    <property type="match status" value="1"/>
</dbReference>
<comment type="caution">
    <text evidence="1">The sequence shown here is derived from an EMBL/GenBank/DDBJ whole genome shotgun (WGS) entry which is preliminary data.</text>
</comment>
<dbReference type="PANTHER" id="PTHR39757">
    <property type="match status" value="1"/>
</dbReference>
<reference evidence="1 2" key="1">
    <citation type="submission" date="2019-06" db="EMBL/GenBank/DDBJ databases">
        <title>Flavobacteriaceae Paucihalobacterium erythroidium CWB-1, complete genome.</title>
        <authorList>
            <person name="Wu S."/>
        </authorList>
    </citation>
    <scope>NUCLEOTIDE SEQUENCE [LARGE SCALE GENOMIC DNA]</scope>
    <source>
        <strain evidence="1 2">CWB-1</strain>
    </source>
</reference>
<sequence length="379" mass="44381">MKKTDYIITGAGASGLMLAYRMAQDTFFDDKSILIIDKEKNLTNNRTWCFWEQENGEWDDLIFKSWNHIYFGSDYYSEEINIAPYQYKMIRSAKFYRYLWEVIESKPNIQFLSAKVHGFTEMNDFVTVETSEGEVICNKLFNSILFDESFKTQQKFPLLQQHFIGWFVKCDTEVFNDNVATFMDFEIPQNGNTRFMYVLPTSKTEALFEYTLFSKDLLPKQDYENAIKDYLKQKGIENYQITETEHGAIPMTSFKFWKNNTKNVLHIGTAGGWTKASTGYTFMNTTKKTQAVVSYLKGNQDLSRFTRLTKFWFYDLLLLDVLAKHNGDGAKLFSSLFKKTNIKTILKFLDEESNLSEDLRIITAVPPLRFVKALLKRMF</sequence>
<name>A0A506PJE2_9FLAO</name>
<gene>
    <name evidence="1" type="ORF">FJ651_07065</name>
</gene>
<dbReference type="InterPro" id="IPR036188">
    <property type="entry name" value="FAD/NAD-bd_sf"/>
</dbReference>
<dbReference type="Pfam" id="PF05834">
    <property type="entry name" value="Lycopene_cycl"/>
    <property type="match status" value="1"/>
</dbReference>
<dbReference type="EMBL" id="VHIQ01000003">
    <property type="protein sequence ID" value="TPV33911.1"/>
    <property type="molecule type" value="Genomic_DNA"/>
</dbReference>
<dbReference type="AlphaFoldDB" id="A0A506PJE2"/>
<evidence type="ECO:0000313" key="2">
    <source>
        <dbReference type="Proteomes" id="UP000317332"/>
    </source>
</evidence>
<accession>A0A506PJE2</accession>
<protein>
    <submittedName>
        <fullName evidence="1">Lycopene cyclase</fullName>
    </submittedName>
</protein>
<proteinExistence type="predicted"/>
<dbReference type="SUPFAM" id="SSF51905">
    <property type="entry name" value="FAD/NAD(P)-binding domain"/>
    <property type="match status" value="1"/>
</dbReference>
<dbReference type="OrthoDB" id="24355at2"/>
<organism evidence="1 2">
    <name type="scientific">Paucihalobacter ruber</name>
    <dbReference type="NCBI Taxonomy" id="2567861"/>
    <lineage>
        <taxon>Bacteria</taxon>
        <taxon>Pseudomonadati</taxon>
        <taxon>Bacteroidota</taxon>
        <taxon>Flavobacteriia</taxon>
        <taxon>Flavobacteriales</taxon>
        <taxon>Flavobacteriaceae</taxon>
        <taxon>Paucihalobacter</taxon>
    </lineage>
</organism>
<evidence type="ECO:0000313" key="1">
    <source>
        <dbReference type="EMBL" id="TPV33911.1"/>
    </source>
</evidence>
<dbReference type="Proteomes" id="UP000317332">
    <property type="component" value="Unassembled WGS sequence"/>
</dbReference>